<dbReference type="Proteomes" id="UP000015346">
    <property type="component" value="Unassembled WGS sequence"/>
</dbReference>
<accession>S9S6Y2</accession>
<dbReference type="OrthoDB" id="9812349at2"/>
<dbReference type="HOGENOM" id="CLU_095683_0_0_5"/>
<keyword evidence="1" id="KW-0472">Membrane</keyword>
<dbReference type="PANTHER" id="PTHR34980">
    <property type="entry name" value="INNER MEMBRANE PROTEIN-RELATED-RELATED"/>
    <property type="match status" value="1"/>
</dbReference>
<dbReference type="Pfam" id="PF14237">
    <property type="entry name" value="GYF_2"/>
    <property type="match status" value="1"/>
</dbReference>
<dbReference type="InterPro" id="IPR025640">
    <property type="entry name" value="GYF_2"/>
</dbReference>
<dbReference type="RefSeq" id="WP_021097765.1">
    <property type="nucleotide sequence ID" value="NZ_KE557320.1"/>
</dbReference>
<dbReference type="PANTHER" id="PTHR34980:SF2">
    <property type="entry name" value="INNER MEMBRANE PROTEIN YHAH-RELATED"/>
    <property type="match status" value="1"/>
</dbReference>
<evidence type="ECO:0000259" key="2">
    <source>
        <dbReference type="Pfam" id="PF14237"/>
    </source>
</evidence>
<feature type="transmembrane region" description="Helical" evidence="1">
    <location>
        <begin position="163"/>
        <end position="183"/>
    </location>
</feature>
<feature type="domain" description="GYF" evidence="2">
    <location>
        <begin position="4"/>
        <end position="48"/>
    </location>
</feature>
<sequence length="194" mass="21049">MAGWYYAQGQEQKGPVDEGALRALAEAGVVTPDTLVWREGMADWEPARAHLAALGAGDPPLMPGRTVPAGGGGYSEQVGMAEAFRRFWRNFANFSGRANRGEFWWAVLAVMLIGMAVSALDVALFGTGEEAPAVLSGLWSLATLIPSLSLGARRLHDIDRSGWWQLLGLIPLVGLIILIVWWARKPDPRPNRFG</sequence>
<keyword evidence="1" id="KW-1133">Transmembrane helix</keyword>
<dbReference type="PATRIC" id="fig|1123069.3.peg.1649"/>
<keyword evidence="1" id="KW-0812">Transmembrane</keyword>
<comment type="caution">
    <text evidence="3">The sequence shown here is derived from an EMBL/GenBank/DDBJ whole genome shotgun (WGS) entry which is preliminary data.</text>
</comment>
<keyword evidence="4" id="KW-1185">Reference proteome</keyword>
<evidence type="ECO:0000313" key="4">
    <source>
        <dbReference type="Proteomes" id="UP000015346"/>
    </source>
</evidence>
<evidence type="ECO:0000313" key="3">
    <source>
        <dbReference type="EMBL" id="EPX85955.1"/>
    </source>
</evidence>
<feature type="transmembrane region" description="Helical" evidence="1">
    <location>
        <begin position="103"/>
        <end position="125"/>
    </location>
</feature>
<protein>
    <submittedName>
        <fullName evidence="3">Putative membrane protein</fullName>
    </submittedName>
</protein>
<dbReference type="Pfam" id="PF05656">
    <property type="entry name" value="DUF805"/>
    <property type="match status" value="1"/>
</dbReference>
<name>S9S6Y2_9RHOB</name>
<reference evidence="3 4" key="1">
    <citation type="journal article" date="2013" name="Stand. Genomic Sci.">
        <title>Genome sequence of the reddish-pigmented Rubellimicrobium thermophilum type strain (DSM 16684(T)), a member of the Roseobacter clade.</title>
        <authorList>
            <person name="Fiebig A."/>
            <person name="Riedel T."/>
            <person name="Gronow S."/>
            <person name="Petersen J."/>
            <person name="Klenk H.P."/>
            <person name="Goker M."/>
        </authorList>
    </citation>
    <scope>NUCLEOTIDE SEQUENCE [LARGE SCALE GENOMIC DNA]</scope>
    <source>
        <strain evidence="3 4">DSM 16684</strain>
    </source>
</reference>
<dbReference type="InterPro" id="IPR008523">
    <property type="entry name" value="DUF805"/>
</dbReference>
<evidence type="ECO:0000256" key="1">
    <source>
        <dbReference type="SAM" id="Phobius"/>
    </source>
</evidence>
<proteinExistence type="predicted"/>
<dbReference type="STRING" id="1123069.ruthe_01677"/>
<organism evidence="3 4">
    <name type="scientific">Rubellimicrobium thermophilum DSM 16684</name>
    <dbReference type="NCBI Taxonomy" id="1123069"/>
    <lineage>
        <taxon>Bacteria</taxon>
        <taxon>Pseudomonadati</taxon>
        <taxon>Pseudomonadota</taxon>
        <taxon>Alphaproteobacteria</taxon>
        <taxon>Rhodobacterales</taxon>
        <taxon>Roseobacteraceae</taxon>
        <taxon>Rubellimicrobium</taxon>
    </lineage>
</organism>
<gene>
    <name evidence="3" type="ORF">ruthe_01677</name>
</gene>
<dbReference type="EMBL" id="AOLV01000012">
    <property type="protein sequence ID" value="EPX85955.1"/>
    <property type="molecule type" value="Genomic_DNA"/>
</dbReference>
<dbReference type="AlphaFoldDB" id="S9S6Y2"/>
<dbReference type="GO" id="GO:0005886">
    <property type="term" value="C:plasma membrane"/>
    <property type="evidence" value="ECO:0007669"/>
    <property type="project" value="TreeGrafter"/>
</dbReference>